<evidence type="ECO:0000313" key="2">
    <source>
        <dbReference type="Proteomes" id="UP000196531"/>
    </source>
</evidence>
<name>A0A1Y5F3Y0_9BACT</name>
<dbReference type="InterPro" id="IPR050049">
    <property type="entry name" value="Dodecin_bact"/>
</dbReference>
<dbReference type="Gene3D" id="3.30.1660.10">
    <property type="entry name" value="Flavin-binding protein dodecin"/>
    <property type="match status" value="1"/>
</dbReference>
<dbReference type="InterPro" id="IPR025543">
    <property type="entry name" value="Dodecin-like"/>
</dbReference>
<gene>
    <name evidence="1" type="ORF">A9Q84_15750</name>
</gene>
<dbReference type="PANTHER" id="PTHR39324:SF1">
    <property type="entry name" value="CALCIUM DODECIN"/>
    <property type="match status" value="1"/>
</dbReference>
<dbReference type="PANTHER" id="PTHR39324">
    <property type="entry name" value="CALCIUM DODECIN"/>
    <property type="match status" value="1"/>
</dbReference>
<protein>
    <submittedName>
        <fullName evidence="1">Dodecin flavoprotein</fullName>
    </submittedName>
</protein>
<dbReference type="Proteomes" id="UP000196531">
    <property type="component" value="Unassembled WGS sequence"/>
</dbReference>
<reference evidence="2" key="1">
    <citation type="journal article" date="2017" name="Proc. Natl. Acad. Sci. U.S.A.">
        <title>Simulation of Deepwater Horizon oil plume reveals substrate specialization within a complex community of hydrocarbon-degraders.</title>
        <authorList>
            <person name="Hu P."/>
            <person name="Dubinsky E.A."/>
            <person name="Probst A.J."/>
            <person name="Wang J."/>
            <person name="Sieber C.M.K."/>
            <person name="Tom L.M."/>
            <person name="Gardinali P."/>
            <person name="Banfield J.F."/>
            <person name="Atlas R.M."/>
            <person name="Andersen G.L."/>
        </authorList>
    </citation>
    <scope>NUCLEOTIDE SEQUENCE [LARGE SCALE GENOMIC DNA]</scope>
</reference>
<sequence>MPDKVYKKVELVGASNVSIEKAIEAAYEKASKSIHNLRWFEVQEVRGNFDGGKPLYQVTLKAGFRLDGE</sequence>
<dbReference type="EMBL" id="MAAO01000008">
    <property type="protein sequence ID" value="OUR95293.1"/>
    <property type="molecule type" value="Genomic_DNA"/>
</dbReference>
<organism evidence="1 2">
    <name type="scientific">Halobacteriovorax marinus</name>
    <dbReference type="NCBI Taxonomy" id="97084"/>
    <lineage>
        <taxon>Bacteria</taxon>
        <taxon>Pseudomonadati</taxon>
        <taxon>Bdellovibrionota</taxon>
        <taxon>Bacteriovoracia</taxon>
        <taxon>Bacteriovoracales</taxon>
        <taxon>Halobacteriovoraceae</taxon>
        <taxon>Halobacteriovorax</taxon>
    </lineage>
</organism>
<dbReference type="NCBIfam" id="NF043052">
    <property type="entry name" value="DodecBact"/>
    <property type="match status" value="1"/>
</dbReference>
<evidence type="ECO:0000313" key="1">
    <source>
        <dbReference type="EMBL" id="OUR95293.1"/>
    </source>
</evidence>
<dbReference type="SUPFAM" id="SSF89807">
    <property type="entry name" value="Dodecin-like"/>
    <property type="match status" value="1"/>
</dbReference>
<dbReference type="AlphaFoldDB" id="A0A1Y5F3Y0"/>
<dbReference type="Pfam" id="PF07311">
    <property type="entry name" value="Dodecin"/>
    <property type="match status" value="1"/>
</dbReference>
<dbReference type="InterPro" id="IPR009923">
    <property type="entry name" value="Dodecin"/>
</dbReference>
<accession>A0A1Y5F3Y0</accession>
<proteinExistence type="predicted"/>
<comment type="caution">
    <text evidence="1">The sequence shown here is derived from an EMBL/GenBank/DDBJ whole genome shotgun (WGS) entry which is preliminary data.</text>
</comment>
<dbReference type="InterPro" id="IPR036694">
    <property type="entry name" value="Dodecin-like_sf"/>
</dbReference>